<keyword evidence="2 5" id="KW-0812">Transmembrane</keyword>
<feature type="non-terminal residue" evidence="6">
    <location>
        <position position="1"/>
    </location>
</feature>
<dbReference type="GO" id="GO:0022857">
    <property type="term" value="F:transmembrane transporter activity"/>
    <property type="evidence" value="ECO:0007669"/>
    <property type="project" value="TreeGrafter"/>
</dbReference>
<evidence type="ECO:0000256" key="1">
    <source>
        <dbReference type="ARBA" id="ARBA00004141"/>
    </source>
</evidence>
<dbReference type="PANTHER" id="PTHR23502:SF12">
    <property type="entry name" value="MULTIDRUG TRANSPORTER, PUTATIVE (AFU_ORTHOLOGUE AFUA_1G06440)-RELATED"/>
    <property type="match status" value="1"/>
</dbReference>
<keyword evidence="3 5" id="KW-1133">Transmembrane helix</keyword>
<evidence type="ECO:0000313" key="7">
    <source>
        <dbReference type="Proteomes" id="UP000799779"/>
    </source>
</evidence>
<evidence type="ECO:0000256" key="5">
    <source>
        <dbReference type="SAM" id="Phobius"/>
    </source>
</evidence>
<name>A0A6A5X2N6_9PLEO</name>
<dbReference type="EMBL" id="ML977561">
    <property type="protein sequence ID" value="KAF2005976.1"/>
    <property type="molecule type" value="Genomic_DNA"/>
</dbReference>
<evidence type="ECO:0000256" key="3">
    <source>
        <dbReference type="ARBA" id="ARBA00022989"/>
    </source>
</evidence>
<feature type="transmembrane region" description="Helical" evidence="5">
    <location>
        <begin position="51"/>
        <end position="73"/>
    </location>
</feature>
<protein>
    <recommendedName>
        <fullName evidence="8">MFS general substrate transporter</fullName>
    </recommendedName>
</protein>
<feature type="transmembrane region" description="Helical" evidence="5">
    <location>
        <begin position="85"/>
        <end position="107"/>
    </location>
</feature>
<dbReference type="OrthoDB" id="3365399at2759"/>
<evidence type="ECO:0000256" key="4">
    <source>
        <dbReference type="ARBA" id="ARBA00023136"/>
    </source>
</evidence>
<feature type="transmembrane region" description="Helical" evidence="5">
    <location>
        <begin position="119"/>
        <end position="139"/>
    </location>
</feature>
<dbReference type="SUPFAM" id="SSF103473">
    <property type="entry name" value="MFS general substrate transporter"/>
    <property type="match status" value="1"/>
</dbReference>
<proteinExistence type="predicted"/>
<sequence length="203" mass="22213">EPLIRKMINAHKPDPVTGKPPPEAMISVVCIAAFLVPVGEIVFAWTCTPNVPWIAPILAGIPFGAGNCAVFIYASNYLIQSYGIYAASALAGNAVLRSAMGGALPLAGPSMYASLGPHWSGTMLALIEFAMIPIPLIFYRYGHRIRMKSILIRTMREDQEKLDKRKVKATARQERLRVEQEDAELDIEVKTETMGKEKGDLSA</sequence>
<keyword evidence="4 5" id="KW-0472">Membrane</keyword>
<evidence type="ECO:0000256" key="2">
    <source>
        <dbReference type="ARBA" id="ARBA00022692"/>
    </source>
</evidence>
<dbReference type="Proteomes" id="UP000799779">
    <property type="component" value="Unassembled WGS sequence"/>
</dbReference>
<keyword evidence="7" id="KW-1185">Reference proteome</keyword>
<dbReference type="GO" id="GO:0005886">
    <property type="term" value="C:plasma membrane"/>
    <property type="evidence" value="ECO:0007669"/>
    <property type="project" value="TreeGrafter"/>
</dbReference>
<dbReference type="InterPro" id="IPR036259">
    <property type="entry name" value="MFS_trans_sf"/>
</dbReference>
<dbReference type="PANTHER" id="PTHR23502">
    <property type="entry name" value="MAJOR FACILITATOR SUPERFAMILY"/>
    <property type="match status" value="1"/>
</dbReference>
<comment type="subcellular location">
    <subcellularLocation>
        <location evidence="1">Membrane</location>
        <topology evidence="1">Multi-pass membrane protein</topology>
    </subcellularLocation>
</comment>
<reference evidence="6" key="1">
    <citation type="journal article" date="2020" name="Stud. Mycol.">
        <title>101 Dothideomycetes genomes: a test case for predicting lifestyles and emergence of pathogens.</title>
        <authorList>
            <person name="Haridas S."/>
            <person name="Albert R."/>
            <person name="Binder M."/>
            <person name="Bloem J."/>
            <person name="Labutti K."/>
            <person name="Salamov A."/>
            <person name="Andreopoulos B."/>
            <person name="Baker S."/>
            <person name="Barry K."/>
            <person name="Bills G."/>
            <person name="Bluhm B."/>
            <person name="Cannon C."/>
            <person name="Castanera R."/>
            <person name="Culley D."/>
            <person name="Daum C."/>
            <person name="Ezra D."/>
            <person name="Gonzalez J."/>
            <person name="Henrissat B."/>
            <person name="Kuo A."/>
            <person name="Liang C."/>
            <person name="Lipzen A."/>
            <person name="Lutzoni F."/>
            <person name="Magnuson J."/>
            <person name="Mondo S."/>
            <person name="Nolan M."/>
            <person name="Ohm R."/>
            <person name="Pangilinan J."/>
            <person name="Park H.-J."/>
            <person name="Ramirez L."/>
            <person name="Alfaro M."/>
            <person name="Sun H."/>
            <person name="Tritt A."/>
            <person name="Yoshinaga Y."/>
            <person name="Zwiers L.-H."/>
            <person name="Turgeon B."/>
            <person name="Goodwin S."/>
            <person name="Spatafora J."/>
            <person name="Crous P."/>
            <person name="Grigoriev I."/>
        </authorList>
    </citation>
    <scope>NUCLEOTIDE SEQUENCE</scope>
    <source>
        <strain evidence="6">CBS 123094</strain>
    </source>
</reference>
<evidence type="ECO:0000313" key="6">
    <source>
        <dbReference type="EMBL" id="KAF2005976.1"/>
    </source>
</evidence>
<feature type="transmembrane region" description="Helical" evidence="5">
    <location>
        <begin position="24"/>
        <end position="45"/>
    </location>
</feature>
<organism evidence="6 7">
    <name type="scientific">Amniculicola lignicola CBS 123094</name>
    <dbReference type="NCBI Taxonomy" id="1392246"/>
    <lineage>
        <taxon>Eukaryota</taxon>
        <taxon>Fungi</taxon>
        <taxon>Dikarya</taxon>
        <taxon>Ascomycota</taxon>
        <taxon>Pezizomycotina</taxon>
        <taxon>Dothideomycetes</taxon>
        <taxon>Pleosporomycetidae</taxon>
        <taxon>Pleosporales</taxon>
        <taxon>Amniculicolaceae</taxon>
        <taxon>Amniculicola</taxon>
    </lineage>
</organism>
<gene>
    <name evidence="6" type="ORF">P154DRAFT_423380</name>
</gene>
<evidence type="ECO:0008006" key="8">
    <source>
        <dbReference type="Google" id="ProtNLM"/>
    </source>
</evidence>
<dbReference type="AlphaFoldDB" id="A0A6A5X2N6"/>
<accession>A0A6A5X2N6</accession>